<dbReference type="Proteomes" id="UP000440614">
    <property type="component" value="Unassembled WGS sequence"/>
</dbReference>
<dbReference type="InterPro" id="IPR025366">
    <property type="entry name" value="DUF4270"/>
</dbReference>
<evidence type="ECO:0000313" key="6">
    <source>
        <dbReference type="Proteomes" id="UP000440614"/>
    </source>
</evidence>
<evidence type="ECO:0000313" key="1">
    <source>
        <dbReference type="EMBL" id="KAB4306345.1"/>
    </source>
</evidence>
<organism evidence="2 5">
    <name type="scientific">Bacteroides thetaiotaomicron</name>
    <dbReference type="NCBI Taxonomy" id="818"/>
    <lineage>
        <taxon>Bacteria</taxon>
        <taxon>Pseudomonadati</taxon>
        <taxon>Bacteroidota</taxon>
        <taxon>Bacteroidia</taxon>
        <taxon>Bacteroidales</taxon>
        <taxon>Bacteroidaceae</taxon>
        <taxon>Bacteroides</taxon>
    </lineage>
</organism>
<dbReference type="DNASU" id="1075279"/>
<dbReference type="EMBL" id="WCRY01000030">
    <property type="protein sequence ID" value="KAB4474580.1"/>
    <property type="molecule type" value="Genomic_DNA"/>
</dbReference>
<dbReference type="EMBL" id="QSJP01000046">
    <property type="protein sequence ID" value="RHD79243.1"/>
    <property type="molecule type" value="Genomic_DNA"/>
</dbReference>
<dbReference type="GeneID" id="60927774"/>
<dbReference type="EMBL" id="WCSY01000030">
    <property type="protein sequence ID" value="KAB4306345.1"/>
    <property type="molecule type" value="Genomic_DNA"/>
</dbReference>
<name>A0A0P0FKP8_BACT4</name>
<dbReference type="PROSITE" id="PS51257">
    <property type="entry name" value="PROKAR_LIPOPROTEIN"/>
    <property type="match status" value="1"/>
</dbReference>
<comment type="caution">
    <text evidence="2">The sequence shown here is derived from an EMBL/GenBank/DDBJ whole genome shotgun (WGS) entry which is preliminary data.</text>
</comment>
<dbReference type="RefSeq" id="WP_011107977.1">
    <property type="nucleotide sequence ID" value="NZ_CABJDH010000026.1"/>
</dbReference>
<proteinExistence type="predicted"/>
<protein>
    <submittedName>
        <fullName evidence="2">DUF4270 domain-containing protein</fullName>
    </submittedName>
    <submittedName>
        <fullName evidence="3">DUF4270 family protein</fullName>
    </submittedName>
</protein>
<evidence type="ECO:0000313" key="4">
    <source>
        <dbReference type="Proteomes" id="UP000284785"/>
    </source>
</evidence>
<sequence length="445" mass="50673">MRLFITLFYSLLLFCTIFSCRDESSSIGSKWVESSFINVVTDTCMVTLSTLLADSLATSGDTICQIGRFKDDLYGEIKTSFYAEYQVPSHSLNETTDYQFDSITFKWYTSGDYLGDTLVYHRIDLYSLSQGLSLEDNGYLFNKTNVSYNQNNHLGSVSIRPTPGYRNELHETRLPDEWGKKWFNLMLEDDECMESQDRFRAFFKGIAFIPDENGTCINGFQVNDSSFCITLYYHELKEKPTEQTLVFNASTSLNYTKVEHDRTNTPLENLKAGTDYELPSSESEHQVYLQGLTGMYINVEFPYLNNLNQTGRLVSIESAVLKLYPIKGTYNGKYPLPKSLSLYTADQNNATQSVITDISGNTVQTGSLVEDNVYYEDTHYSFDITSFIQNNLGTAGESREKLQIFLSDNAFYNTVQGVVLGDSKHPVNDHDNNVSLTIYYKTYTK</sequence>
<dbReference type="Proteomes" id="UP000436858">
    <property type="component" value="Unassembled WGS sequence"/>
</dbReference>
<evidence type="ECO:0000313" key="5">
    <source>
        <dbReference type="Proteomes" id="UP000436858"/>
    </source>
</evidence>
<gene>
    <name evidence="3" type="ORF">DW780_27805</name>
    <name evidence="2" type="ORF">GAN91_22775</name>
    <name evidence="1" type="ORF">GAO51_23835</name>
</gene>
<dbReference type="AlphaFoldDB" id="A0A0P0FKP8"/>
<evidence type="ECO:0000313" key="2">
    <source>
        <dbReference type="EMBL" id="KAB4474580.1"/>
    </source>
</evidence>
<dbReference type="OMA" id="EMESQEY"/>
<evidence type="ECO:0000313" key="3">
    <source>
        <dbReference type="EMBL" id="RHD79243.1"/>
    </source>
</evidence>
<dbReference type="Proteomes" id="UP000284785">
    <property type="component" value="Unassembled WGS sequence"/>
</dbReference>
<dbReference type="Pfam" id="PF14092">
    <property type="entry name" value="DUF4270"/>
    <property type="match status" value="1"/>
</dbReference>
<reference evidence="3 4" key="1">
    <citation type="submission" date="2018-08" db="EMBL/GenBank/DDBJ databases">
        <title>A genome reference for cultivated species of the human gut microbiota.</title>
        <authorList>
            <person name="Zou Y."/>
            <person name="Xue W."/>
            <person name="Luo G."/>
        </authorList>
    </citation>
    <scope>NUCLEOTIDE SEQUENCE [LARGE SCALE GENOMIC DNA]</scope>
    <source>
        <strain evidence="3 4">AM30-26</strain>
    </source>
</reference>
<accession>A0A0P0FKP8</accession>
<dbReference type="KEGG" id="btho:Btheta7330_01228"/>
<reference evidence="5 6" key="2">
    <citation type="journal article" date="2019" name="Nat. Med.">
        <title>A library of human gut bacterial isolates paired with longitudinal multiomics data enables mechanistic microbiome research.</title>
        <authorList>
            <person name="Poyet M."/>
            <person name="Groussin M."/>
            <person name="Gibbons S.M."/>
            <person name="Avila-Pacheco J."/>
            <person name="Jiang X."/>
            <person name="Kearney S.M."/>
            <person name="Perrotta A.R."/>
            <person name="Berdy B."/>
            <person name="Zhao S."/>
            <person name="Lieberman T.D."/>
            <person name="Swanson P.K."/>
            <person name="Smith M."/>
            <person name="Roesemann S."/>
            <person name="Alexander J.E."/>
            <person name="Rich S.A."/>
            <person name="Livny J."/>
            <person name="Vlamakis H."/>
            <person name="Clish C."/>
            <person name="Bullock K."/>
            <person name="Deik A."/>
            <person name="Scott J."/>
            <person name="Pierce K.A."/>
            <person name="Xavier R.J."/>
            <person name="Alm E.J."/>
        </authorList>
    </citation>
    <scope>NUCLEOTIDE SEQUENCE [LARGE SCALE GENOMIC DNA]</scope>
    <source>
        <strain evidence="2 5">BIOML-A162</strain>
        <strain evidence="1 6">BIOML-A188</strain>
    </source>
</reference>